<dbReference type="RefSeq" id="WP_115898333.1">
    <property type="nucleotide sequence ID" value="NZ_QUNG01000009.1"/>
</dbReference>
<dbReference type="PANTHER" id="PTHR33973">
    <property type="entry name" value="OS07G0153300 PROTEIN"/>
    <property type="match status" value="1"/>
</dbReference>
<keyword evidence="1" id="KW-0472">Membrane</keyword>
<dbReference type="Pfam" id="PF07103">
    <property type="entry name" value="DUF1365"/>
    <property type="match status" value="1"/>
</dbReference>
<accession>A0A3E0DIF2</accession>
<evidence type="ECO:0008006" key="4">
    <source>
        <dbReference type="Google" id="ProtNLM"/>
    </source>
</evidence>
<keyword evidence="3" id="KW-1185">Reference proteome</keyword>
<dbReference type="EMBL" id="QUNG01000009">
    <property type="protein sequence ID" value="REG82398.1"/>
    <property type="molecule type" value="Genomic_DNA"/>
</dbReference>
<proteinExistence type="predicted"/>
<comment type="caution">
    <text evidence="2">The sequence shown here is derived from an EMBL/GenBank/DDBJ whole genome shotgun (WGS) entry which is preliminary data.</text>
</comment>
<dbReference type="OrthoDB" id="9778801at2"/>
<name>A0A3E0DIF2_9GAMM</name>
<gene>
    <name evidence="2" type="ORF">DFP81_10957</name>
</gene>
<dbReference type="Proteomes" id="UP000256542">
    <property type="component" value="Unassembled WGS sequence"/>
</dbReference>
<protein>
    <recommendedName>
        <fullName evidence="4">DUF1365 family protein</fullName>
    </recommendedName>
</protein>
<keyword evidence="1" id="KW-1133">Transmembrane helix</keyword>
<dbReference type="InterPro" id="IPR010775">
    <property type="entry name" value="DUF1365"/>
</dbReference>
<reference evidence="2 3" key="1">
    <citation type="submission" date="2018-08" db="EMBL/GenBank/DDBJ databases">
        <title>Genomic Encyclopedia of Type Strains, Phase III (KMG-III): the genomes of soil and plant-associated and newly described type strains.</title>
        <authorList>
            <person name="Whitman W."/>
        </authorList>
    </citation>
    <scope>NUCLEOTIDE SEQUENCE [LARGE SCALE GENOMIC DNA]</scope>
    <source>
        <strain evidence="2 3">CECT 7375</strain>
    </source>
</reference>
<evidence type="ECO:0000313" key="3">
    <source>
        <dbReference type="Proteomes" id="UP000256542"/>
    </source>
</evidence>
<feature type="transmembrane region" description="Helical" evidence="1">
    <location>
        <begin position="219"/>
        <end position="241"/>
    </location>
</feature>
<dbReference type="PANTHER" id="PTHR33973:SF4">
    <property type="entry name" value="OS07G0153300 PROTEIN"/>
    <property type="match status" value="1"/>
</dbReference>
<dbReference type="AlphaFoldDB" id="A0A3E0DIF2"/>
<organism evidence="2 3">
    <name type="scientific">Marinomonas pollencensis</name>
    <dbReference type="NCBI Taxonomy" id="491954"/>
    <lineage>
        <taxon>Bacteria</taxon>
        <taxon>Pseudomonadati</taxon>
        <taxon>Pseudomonadota</taxon>
        <taxon>Gammaproteobacteria</taxon>
        <taxon>Oceanospirillales</taxon>
        <taxon>Oceanospirillaceae</taxon>
        <taxon>Marinomonas</taxon>
    </lineage>
</organism>
<evidence type="ECO:0000313" key="2">
    <source>
        <dbReference type="EMBL" id="REG82398.1"/>
    </source>
</evidence>
<sequence length="263" mass="30886">MAKINNRDPYHSAIYYGTVRHRRFEPKKHAFCYQVFMMYFDLDELDTVLGLSPWWSKKAFHLARFKRQDYFGEESVPLKEAVLKAVNTKLGTHLDGPVRVLTNCRYFGFIINPITLYYCFNGQEELCAILLEVTNTPWRERVTYVLSCDPTRRSQRIVFNKEMHVSPFHPMNHFYDWRSTLPGKTLAVHMQNKEHDDNEACVFDATLTLSRRGISRLSLAKVLFGYPVMTLKVVAGIYWQALRLWLKKVPFYSHPNDASSHHK</sequence>
<evidence type="ECO:0000256" key="1">
    <source>
        <dbReference type="SAM" id="Phobius"/>
    </source>
</evidence>
<keyword evidence="1" id="KW-0812">Transmembrane</keyword>